<evidence type="ECO:0000256" key="2">
    <source>
        <dbReference type="SAM" id="SignalP"/>
    </source>
</evidence>
<feature type="region of interest" description="Disordered" evidence="1">
    <location>
        <begin position="56"/>
        <end position="124"/>
    </location>
</feature>
<reference evidence="3 4" key="1">
    <citation type="submission" date="2024-04" db="EMBL/GenBank/DDBJ databases">
        <authorList>
            <person name="Fracassetti M."/>
        </authorList>
    </citation>
    <scope>NUCLEOTIDE SEQUENCE [LARGE SCALE GENOMIC DNA]</scope>
</reference>
<protein>
    <recommendedName>
        <fullName evidence="5">Root meristem growth factor 8</fullName>
    </recommendedName>
</protein>
<gene>
    <name evidence="3" type="ORF">LTRI10_LOCUS7553</name>
</gene>
<dbReference type="Proteomes" id="UP001497516">
    <property type="component" value="Chromosome 10"/>
</dbReference>
<name>A0AAV2CVG8_9ROSI</name>
<accession>A0AAV2CVG8</accession>
<dbReference type="EMBL" id="OZ034814">
    <property type="protein sequence ID" value="CAL1360096.1"/>
    <property type="molecule type" value="Genomic_DNA"/>
</dbReference>
<keyword evidence="2" id="KW-0732">Signal</keyword>
<organism evidence="3 4">
    <name type="scientific">Linum trigynum</name>
    <dbReference type="NCBI Taxonomy" id="586398"/>
    <lineage>
        <taxon>Eukaryota</taxon>
        <taxon>Viridiplantae</taxon>
        <taxon>Streptophyta</taxon>
        <taxon>Embryophyta</taxon>
        <taxon>Tracheophyta</taxon>
        <taxon>Spermatophyta</taxon>
        <taxon>Magnoliopsida</taxon>
        <taxon>eudicotyledons</taxon>
        <taxon>Gunneridae</taxon>
        <taxon>Pentapetalae</taxon>
        <taxon>rosids</taxon>
        <taxon>fabids</taxon>
        <taxon>Malpighiales</taxon>
        <taxon>Linaceae</taxon>
        <taxon>Linum</taxon>
    </lineage>
</organism>
<evidence type="ECO:0000313" key="4">
    <source>
        <dbReference type="Proteomes" id="UP001497516"/>
    </source>
</evidence>
<proteinExistence type="predicted"/>
<dbReference type="AlphaFoldDB" id="A0AAV2CVG8"/>
<feature type="chain" id="PRO_5043449629" description="Root meristem growth factor 8" evidence="2">
    <location>
        <begin position="21"/>
        <end position="124"/>
    </location>
</feature>
<evidence type="ECO:0000256" key="1">
    <source>
        <dbReference type="SAM" id="MobiDB-lite"/>
    </source>
</evidence>
<evidence type="ECO:0000313" key="3">
    <source>
        <dbReference type="EMBL" id="CAL1360096.1"/>
    </source>
</evidence>
<sequence>MVTVTWACFFLSILIPSAASACHQSGDVVSPLLLPRKLRVVEEVAAAVTIQVHRNDIVGHHQVSTPDPNEPKKDHASSSISGKLYNEKKGKEESRTEDQGFFTMDYSHVKKRRPIHNKSFPTGP</sequence>
<feature type="signal peptide" evidence="2">
    <location>
        <begin position="1"/>
        <end position="20"/>
    </location>
</feature>
<keyword evidence="4" id="KW-1185">Reference proteome</keyword>
<evidence type="ECO:0008006" key="5">
    <source>
        <dbReference type="Google" id="ProtNLM"/>
    </source>
</evidence>
<feature type="compositionally biased region" description="Basic and acidic residues" evidence="1">
    <location>
        <begin position="85"/>
        <end position="98"/>
    </location>
</feature>